<sequence length="72" mass="8161">MSRTLVLASLGLEASVWREARRGKQLLGSDSKAEFVPGRYGETFLRIFLRCGDAVKLVNDTMRTTLSFLHRM</sequence>
<reference evidence="1 2" key="1">
    <citation type="submission" date="2019-05" db="EMBL/GenBank/DDBJ databases">
        <title>Another draft genome of Portunus trituberculatus and its Hox gene families provides insights of decapod evolution.</title>
        <authorList>
            <person name="Jeong J.-H."/>
            <person name="Song I."/>
            <person name="Kim S."/>
            <person name="Choi T."/>
            <person name="Kim D."/>
            <person name="Ryu S."/>
            <person name="Kim W."/>
        </authorList>
    </citation>
    <scope>NUCLEOTIDE SEQUENCE [LARGE SCALE GENOMIC DNA]</scope>
    <source>
        <tissue evidence="1">Muscle</tissue>
    </source>
</reference>
<name>A0A5B7GMK5_PORTR</name>
<dbReference type="EMBL" id="VSRR010017221">
    <property type="protein sequence ID" value="MPC60142.1"/>
    <property type="molecule type" value="Genomic_DNA"/>
</dbReference>
<evidence type="ECO:0000313" key="1">
    <source>
        <dbReference type="EMBL" id="MPC60142.1"/>
    </source>
</evidence>
<comment type="caution">
    <text evidence="1">The sequence shown here is derived from an EMBL/GenBank/DDBJ whole genome shotgun (WGS) entry which is preliminary data.</text>
</comment>
<proteinExistence type="predicted"/>
<evidence type="ECO:0000313" key="2">
    <source>
        <dbReference type="Proteomes" id="UP000324222"/>
    </source>
</evidence>
<protein>
    <submittedName>
        <fullName evidence="1">Uncharacterized protein</fullName>
    </submittedName>
</protein>
<keyword evidence="2" id="KW-1185">Reference proteome</keyword>
<gene>
    <name evidence="1" type="ORF">E2C01_054180</name>
</gene>
<dbReference type="AlphaFoldDB" id="A0A5B7GMK5"/>
<organism evidence="1 2">
    <name type="scientific">Portunus trituberculatus</name>
    <name type="common">Swimming crab</name>
    <name type="synonym">Neptunus trituberculatus</name>
    <dbReference type="NCBI Taxonomy" id="210409"/>
    <lineage>
        <taxon>Eukaryota</taxon>
        <taxon>Metazoa</taxon>
        <taxon>Ecdysozoa</taxon>
        <taxon>Arthropoda</taxon>
        <taxon>Crustacea</taxon>
        <taxon>Multicrustacea</taxon>
        <taxon>Malacostraca</taxon>
        <taxon>Eumalacostraca</taxon>
        <taxon>Eucarida</taxon>
        <taxon>Decapoda</taxon>
        <taxon>Pleocyemata</taxon>
        <taxon>Brachyura</taxon>
        <taxon>Eubrachyura</taxon>
        <taxon>Portunoidea</taxon>
        <taxon>Portunidae</taxon>
        <taxon>Portuninae</taxon>
        <taxon>Portunus</taxon>
    </lineage>
</organism>
<accession>A0A5B7GMK5</accession>
<dbReference type="Proteomes" id="UP000324222">
    <property type="component" value="Unassembled WGS sequence"/>
</dbReference>